<evidence type="ECO:0000256" key="5">
    <source>
        <dbReference type="ARBA" id="ARBA00022989"/>
    </source>
</evidence>
<evidence type="ECO:0000256" key="4">
    <source>
        <dbReference type="ARBA" id="ARBA00022692"/>
    </source>
</evidence>
<evidence type="ECO:0000313" key="11">
    <source>
        <dbReference type="Proteomes" id="UP000000211"/>
    </source>
</evidence>
<dbReference type="PANTHER" id="PTHR30487:SF0">
    <property type="entry name" value="PREPILIN LEADER PEPTIDASE_N-METHYLTRANSFERASE-RELATED"/>
    <property type="match status" value="1"/>
</dbReference>
<dbReference type="AlphaFoldDB" id="K7R0V6"/>
<evidence type="ECO:0000256" key="1">
    <source>
        <dbReference type="ARBA" id="ARBA00004651"/>
    </source>
</evidence>
<dbReference type="PATRIC" id="fig|751945.3.peg.1879"/>
<organism evidence="10 11">
    <name type="scientific">Thermus oshimai JL-2</name>
    <dbReference type="NCBI Taxonomy" id="751945"/>
    <lineage>
        <taxon>Bacteria</taxon>
        <taxon>Thermotogati</taxon>
        <taxon>Deinococcota</taxon>
        <taxon>Deinococci</taxon>
        <taxon>Thermales</taxon>
        <taxon>Thermaceae</taxon>
        <taxon>Thermus</taxon>
    </lineage>
</organism>
<feature type="domain" description="Prepilin type IV endopeptidase peptidase" evidence="8">
    <location>
        <begin position="230"/>
        <end position="340"/>
    </location>
</feature>
<dbReference type="Gene3D" id="1.20.120.1220">
    <property type="match status" value="1"/>
</dbReference>
<keyword evidence="6 7" id="KW-0472">Membrane</keyword>
<dbReference type="EMBL" id="CP003249">
    <property type="protein sequence ID" value="AFV76930.1"/>
    <property type="molecule type" value="Genomic_DNA"/>
</dbReference>
<dbReference type="Proteomes" id="UP000000211">
    <property type="component" value="Chromosome"/>
</dbReference>
<dbReference type="InterPro" id="IPR050882">
    <property type="entry name" value="Prepilin_peptidase/N-MTase"/>
</dbReference>
<feature type="transmembrane region" description="Helical" evidence="7">
    <location>
        <begin position="263"/>
        <end position="289"/>
    </location>
</feature>
<dbReference type="Pfam" id="PF06750">
    <property type="entry name" value="A24_N_bact"/>
    <property type="match status" value="1"/>
</dbReference>
<dbReference type="GO" id="GO:0006465">
    <property type="term" value="P:signal peptide processing"/>
    <property type="evidence" value="ECO:0007669"/>
    <property type="project" value="TreeGrafter"/>
</dbReference>
<feature type="transmembrane region" description="Helical" evidence="7">
    <location>
        <begin position="353"/>
        <end position="374"/>
    </location>
</feature>
<dbReference type="MEROPS" id="A24.019"/>
<dbReference type="eggNOG" id="COG1989">
    <property type="taxonomic scope" value="Bacteria"/>
</dbReference>
<comment type="similarity">
    <text evidence="2">Belongs to the peptidase A24 family.</text>
</comment>
<feature type="transmembrane region" description="Helical" evidence="7">
    <location>
        <begin position="320"/>
        <end position="341"/>
    </location>
</feature>
<feature type="transmembrane region" description="Helical" evidence="7">
    <location>
        <begin position="127"/>
        <end position="147"/>
    </location>
</feature>
<feature type="transmembrane region" description="Helical" evidence="7">
    <location>
        <begin position="199"/>
        <end position="222"/>
    </location>
</feature>
<dbReference type="Pfam" id="PF01478">
    <property type="entry name" value="Peptidase_A24"/>
    <property type="match status" value="2"/>
</dbReference>
<keyword evidence="3" id="KW-1003">Cell membrane</keyword>
<keyword evidence="11" id="KW-1185">Reference proteome</keyword>
<evidence type="ECO:0000259" key="9">
    <source>
        <dbReference type="Pfam" id="PF06750"/>
    </source>
</evidence>
<dbReference type="PANTHER" id="PTHR30487">
    <property type="entry name" value="TYPE 4 PREPILIN-LIKE PROTEINS LEADER PEPTIDE-PROCESSING ENZYME"/>
    <property type="match status" value="1"/>
</dbReference>
<gene>
    <name evidence="10" type="ORF">Theos_1920</name>
</gene>
<keyword evidence="4 7" id="KW-0812">Transmembrane</keyword>
<dbReference type="STRING" id="751945.Theos_1920"/>
<feature type="transmembrane region" description="Helical" evidence="7">
    <location>
        <begin position="234"/>
        <end position="256"/>
    </location>
</feature>
<reference evidence="10 11" key="1">
    <citation type="journal article" date="2013" name="Genome Announc.">
        <title>Whole Genome Sequencing of Thermus oshimai JL-2 and Thermus thermophilus JL-18, Incomplete Denitrifiers from the United States Great Basin.</title>
        <authorList>
            <person name="Murugapiran S.K."/>
            <person name="Huntemann M."/>
            <person name="Wei C.L."/>
            <person name="Han J."/>
            <person name="Detter J.C."/>
            <person name="Han C.S."/>
            <person name="Erkkila T.H."/>
            <person name="Teshima H."/>
            <person name="Chen A."/>
            <person name="Kyrpides N."/>
            <person name="Mavrommatis K."/>
            <person name="Markowitz V."/>
            <person name="Szeto E."/>
            <person name="Ivanova N."/>
            <person name="Pagani I."/>
            <person name="Lam J."/>
            <person name="McDonald A.I."/>
            <person name="Dodsworth J.A."/>
            <person name="Pati A."/>
            <person name="Goodwin L."/>
            <person name="Peters L."/>
            <person name="Pitluck S."/>
            <person name="Woyke T."/>
            <person name="Hedlund B.P."/>
        </authorList>
    </citation>
    <scope>NUCLEOTIDE SEQUENCE</scope>
    <source>
        <strain evidence="10 11">JL-2</strain>
    </source>
</reference>
<dbReference type="GO" id="GO:0004190">
    <property type="term" value="F:aspartic-type endopeptidase activity"/>
    <property type="evidence" value="ECO:0007669"/>
    <property type="project" value="InterPro"/>
</dbReference>
<dbReference type="KEGG" id="tos:Theos_1920"/>
<dbReference type="InterPro" id="IPR010627">
    <property type="entry name" value="Prepilin_pept_A24_N"/>
</dbReference>
<evidence type="ECO:0000313" key="10">
    <source>
        <dbReference type="EMBL" id="AFV76930.1"/>
    </source>
</evidence>
<proteinExistence type="inferred from homology"/>
<feature type="domain" description="Prepilin type IV endopeptidase peptidase" evidence="8">
    <location>
        <begin position="103"/>
        <end position="218"/>
    </location>
</feature>
<dbReference type="HOGENOM" id="CLU_057101_0_1_0"/>
<evidence type="ECO:0000256" key="7">
    <source>
        <dbReference type="SAM" id="Phobius"/>
    </source>
</evidence>
<dbReference type="InterPro" id="IPR000045">
    <property type="entry name" value="Prepilin_IV_endopep_pep"/>
</dbReference>
<comment type="subcellular location">
    <subcellularLocation>
        <location evidence="1">Cell membrane</location>
        <topology evidence="1">Multi-pass membrane protein</topology>
    </subcellularLocation>
</comment>
<protein>
    <submittedName>
        <fullName evidence="10">Prepilin signal peptidase PulO-like peptidase</fullName>
    </submittedName>
</protein>
<keyword evidence="5 7" id="KW-1133">Transmembrane helix</keyword>
<accession>K7R0V6</accession>
<evidence type="ECO:0000256" key="6">
    <source>
        <dbReference type="ARBA" id="ARBA00023136"/>
    </source>
</evidence>
<feature type="domain" description="Prepilin peptidase A24 N-terminal" evidence="9">
    <location>
        <begin position="11"/>
        <end position="93"/>
    </location>
</feature>
<feature type="transmembrane region" description="Helical" evidence="7">
    <location>
        <begin position="97"/>
        <end position="115"/>
    </location>
</feature>
<evidence type="ECO:0000256" key="3">
    <source>
        <dbReference type="ARBA" id="ARBA00022475"/>
    </source>
</evidence>
<sequence length="378" mass="40023">MAPMWLLLAFLLGLAVGSFLNVVIHRLPKGETLGGRSRCPHCGRTLSPLDLVPVFSYLALRGRCRYCQGPISPRYPLVEGLTGGLFLLTALRFPPSLEALFTFLFLSFLVALAFIDLDTYELPDPLTYGLLLLGLVGAWAFRFPLPFQPEGANLGALDGALLSAGLMALIAGYGAFFLRRFGEGRPEVPVGPHQVHMAALLGALLGPGVGMALAFLSWALSARTGRPVVLPDRLTLLLFPLIPLAPLLLPPLGNLWGEGWEGLAALAALKGGLIAAGGLALAGGLYWAFRGDPGETEGEEEPVAMGYGDVKLMGALGAWLGPYALLALFLGVFSGALFGLLLRKRTLPFGPHLALGGVVAFFYGEALVRAYLAYLGVS</sequence>
<evidence type="ECO:0000256" key="2">
    <source>
        <dbReference type="ARBA" id="ARBA00005801"/>
    </source>
</evidence>
<feature type="transmembrane region" description="Helical" evidence="7">
    <location>
        <begin position="159"/>
        <end position="178"/>
    </location>
</feature>
<name>K7R0V6_THEOS</name>
<evidence type="ECO:0000259" key="8">
    <source>
        <dbReference type="Pfam" id="PF01478"/>
    </source>
</evidence>
<dbReference type="GO" id="GO:0005886">
    <property type="term" value="C:plasma membrane"/>
    <property type="evidence" value="ECO:0007669"/>
    <property type="project" value="UniProtKB-SubCell"/>
</dbReference>